<dbReference type="EMBL" id="KN826005">
    <property type="protein sequence ID" value="KIK80494.1"/>
    <property type="molecule type" value="Genomic_DNA"/>
</dbReference>
<sequence>MAVIAINKILDKVQAKYLPRANVPIPGNCCRNADVPDQPGTEVSITIWDQPPKSILKGKGVDPLEHGGAVEAGGSKVMGKQALDGKQGGKDGERGNKKKGKQKKKEKKERPAKGYNAGQESRAMGPEFGGSAAGGDLGVGGAAEETKDKSWERKPKK</sequence>
<name>A0A0D0DGS4_9AGAM</name>
<proteinExistence type="predicted"/>
<feature type="compositionally biased region" description="Basic residues" evidence="1">
    <location>
        <begin position="96"/>
        <end position="107"/>
    </location>
</feature>
<dbReference type="AlphaFoldDB" id="A0A0D0DGS4"/>
<organism evidence="2 3">
    <name type="scientific">Paxillus rubicundulus Ve08.2h10</name>
    <dbReference type="NCBI Taxonomy" id="930991"/>
    <lineage>
        <taxon>Eukaryota</taxon>
        <taxon>Fungi</taxon>
        <taxon>Dikarya</taxon>
        <taxon>Basidiomycota</taxon>
        <taxon>Agaricomycotina</taxon>
        <taxon>Agaricomycetes</taxon>
        <taxon>Agaricomycetidae</taxon>
        <taxon>Boletales</taxon>
        <taxon>Paxilineae</taxon>
        <taxon>Paxillaceae</taxon>
        <taxon>Paxillus</taxon>
    </lineage>
</organism>
<evidence type="ECO:0000256" key="1">
    <source>
        <dbReference type="SAM" id="MobiDB-lite"/>
    </source>
</evidence>
<accession>A0A0D0DGS4</accession>
<feature type="compositionally biased region" description="Basic and acidic residues" evidence="1">
    <location>
        <begin position="144"/>
        <end position="157"/>
    </location>
</feature>
<reference evidence="3" key="2">
    <citation type="submission" date="2015-01" db="EMBL/GenBank/DDBJ databases">
        <title>Evolutionary Origins and Diversification of the Mycorrhizal Mutualists.</title>
        <authorList>
            <consortium name="DOE Joint Genome Institute"/>
            <consortium name="Mycorrhizal Genomics Consortium"/>
            <person name="Kohler A."/>
            <person name="Kuo A."/>
            <person name="Nagy L.G."/>
            <person name="Floudas D."/>
            <person name="Copeland A."/>
            <person name="Barry K.W."/>
            <person name="Cichocki N."/>
            <person name="Veneault-Fourrey C."/>
            <person name="LaButti K."/>
            <person name="Lindquist E.A."/>
            <person name="Lipzen A."/>
            <person name="Lundell T."/>
            <person name="Morin E."/>
            <person name="Murat C."/>
            <person name="Riley R."/>
            <person name="Ohm R."/>
            <person name="Sun H."/>
            <person name="Tunlid A."/>
            <person name="Henrissat B."/>
            <person name="Grigoriev I.V."/>
            <person name="Hibbett D.S."/>
            <person name="Martin F."/>
        </authorList>
    </citation>
    <scope>NUCLEOTIDE SEQUENCE [LARGE SCALE GENOMIC DNA]</scope>
    <source>
        <strain evidence="3">Ve08.2h10</strain>
    </source>
</reference>
<evidence type="ECO:0000313" key="3">
    <source>
        <dbReference type="Proteomes" id="UP000054538"/>
    </source>
</evidence>
<dbReference type="HOGENOM" id="CLU_103856_0_0_1"/>
<evidence type="ECO:0000313" key="2">
    <source>
        <dbReference type="EMBL" id="KIK80494.1"/>
    </source>
</evidence>
<reference evidence="2 3" key="1">
    <citation type="submission" date="2014-04" db="EMBL/GenBank/DDBJ databases">
        <authorList>
            <consortium name="DOE Joint Genome Institute"/>
            <person name="Kuo A."/>
            <person name="Kohler A."/>
            <person name="Jargeat P."/>
            <person name="Nagy L.G."/>
            <person name="Floudas D."/>
            <person name="Copeland A."/>
            <person name="Barry K.W."/>
            <person name="Cichocki N."/>
            <person name="Veneault-Fourrey C."/>
            <person name="LaButti K."/>
            <person name="Lindquist E.A."/>
            <person name="Lipzen A."/>
            <person name="Lundell T."/>
            <person name="Morin E."/>
            <person name="Murat C."/>
            <person name="Sun H."/>
            <person name="Tunlid A."/>
            <person name="Henrissat B."/>
            <person name="Grigoriev I.V."/>
            <person name="Hibbett D.S."/>
            <person name="Martin F."/>
            <person name="Nordberg H.P."/>
            <person name="Cantor M.N."/>
            <person name="Hua S.X."/>
        </authorList>
    </citation>
    <scope>NUCLEOTIDE SEQUENCE [LARGE SCALE GENOMIC DNA]</scope>
    <source>
        <strain evidence="2 3">Ve08.2h10</strain>
    </source>
</reference>
<dbReference type="InParanoid" id="A0A0D0DGS4"/>
<dbReference type="Proteomes" id="UP000054538">
    <property type="component" value="Unassembled WGS sequence"/>
</dbReference>
<protein>
    <submittedName>
        <fullName evidence="2">Uncharacterized protein</fullName>
    </submittedName>
</protein>
<feature type="compositionally biased region" description="Gly residues" evidence="1">
    <location>
        <begin position="127"/>
        <end position="141"/>
    </location>
</feature>
<keyword evidence="3" id="KW-1185">Reference proteome</keyword>
<feature type="region of interest" description="Disordered" evidence="1">
    <location>
        <begin position="41"/>
        <end position="157"/>
    </location>
</feature>
<gene>
    <name evidence="2" type="ORF">PAXRUDRAFT_15759</name>
</gene>